<sequence>MARIGAMMAPFVLDLDDTAIWLPPLVFALFPLLASVVAFLLPETKNHELLTTIEEGESF</sequence>
<evidence type="ECO:0000256" key="1">
    <source>
        <dbReference type="SAM" id="Phobius"/>
    </source>
</evidence>
<dbReference type="AlphaFoldDB" id="A0A212ES83"/>
<keyword evidence="1" id="KW-0472">Membrane</keyword>
<gene>
    <name evidence="2" type="ORF">KGM_203205A</name>
</gene>
<organism evidence="2 3">
    <name type="scientific">Danaus plexippus plexippus</name>
    <dbReference type="NCBI Taxonomy" id="278856"/>
    <lineage>
        <taxon>Eukaryota</taxon>
        <taxon>Metazoa</taxon>
        <taxon>Ecdysozoa</taxon>
        <taxon>Arthropoda</taxon>
        <taxon>Hexapoda</taxon>
        <taxon>Insecta</taxon>
        <taxon>Pterygota</taxon>
        <taxon>Neoptera</taxon>
        <taxon>Endopterygota</taxon>
        <taxon>Lepidoptera</taxon>
        <taxon>Glossata</taxon>
        <taxon>Ditrysia</taxon>
        <taxon>Papilionoidea</taxon>
        <taxon>Nymphalidae</taxon>
        <taxon>Danainae</taxon>
        <taxon>Danaini</taxon>
        <taxon>Danaina</taxon>
        <taxon>Danaus</taxon>
        <taxon>Danaus</taxon>
    </lineage>
</organism>
<feature type="non-terminal residue" evidence="2">
    <location>
        <position position="59"/>
    </location>
</feature>
<keyword evidence="1" id="KW-0812">Transmembrane</keyword>
<evidence type="ECO:0000313" key="2">
    <source>
        <dbReference type="EMBL" id="OWR44358.1"/>
    </source>
</evidence>
<dbReference type="Proteomes" id="UP000007151">
    <property type="component" value="Unassembled WGS sequence"/>
</dbReference>
<keyword evidence="1" id="KW-1133">Transmembrane helix</keyword>
<protein>
    <submittedName>
        <fullName evidence="2">Organic cation transporter</fullName>
    </submittedName>
</protein>
<dbReference type="KEGG" id="dpl:KGM_203205A"/>
<accession>A0A212ES83</accession>
<proteinExistence type="predicted"/>
<dbReference type="EMBL" id="AGBW02012844">
    <property type="protein sequence ID" value="OWR44358.1"/>
    <property type="molecule type" value="Genomic_DNA"/>
</dbReference>
<reference evidence="2 3" key="1">
    <citation type="journal article" date="2011" name="Cell">
        <title>The monarch butterfly genome yields insights into long-distance migration.</title>
        <authorList>
            <person name="Zhan S."/>
            <person name="Merlin C."/>
            <person name="Boore J.L."/>
            <person name="Reppert S.M."/>
        </authorList>
    </citation>
    <scope>NUCLEOTIDE SEQUENCE [LARGE SCALE GENOMIC DNA]</scope>
    <source>
        <strain evidence="2">F-2</strain>
    </source>
</reference>
<dbReference type="InParanoid" id="A0A212ES83"/>
<comment type="caution">
    <text evidence="2">The sequence shown here is derived from an EMBL/GenBank/DDBJ whole genome shotgun (WGS) entry which is preliminary data.</text>
</comment>
<evidence type="ECO:0000313" key="3">
    <source>
        <dbReference type="Proteomes" id="UP000007151"/>
    </source>
</evidence>
<keyword evidence="3" id="KW-1185">Reference proteome</keyword>
<feature type="transmembrane region" description="Helical" evidence="1">
    <location>
        <begin position="20"/>
        <end position="41"/>
    </location>
</feature>
<name>A0A212ES83_DANPL</name>